<evidence type="ECO:0000313" key="2">
    <source>
        <dbReference type="EMBL" id="MBC2670409.1"/>
    </source>
</evidence>
<reference evidence="2 3" key="1">
    <citation type="submission" date="2020-08" db="EMBL/GenBank/DDBJ databases">
        <title>The genome sequence of type strain Novosphingobium piscinae KCTC 42194.</title>
        <authorList>
            <person name="Liu Y."/>
        </authorList>
    </citation>
    <scope>NUCLEOTIDE SEQUENCE [LARGE SCALE GENOMIC DNA]</scope>
    <source>
        <strain evidence="2 3">KCTC 42194</strain>
    </source>
</reference>
<dbReference type="RefSeq" id="WP_185680271.1">
    <property type="nucleotide sequence ID" value="NZ_JACLAX010000019.1"/>
</dbReference>
<gene>
    <name evidence="2" type="ORF">H7F53_14750</name>
</gene>
<proteinExistence type="predicted"/>
<sequence>MSRAWQAIVGKGSALALVGAVAACGHEPPAPPPPRDPVIAAVLNDPLMTDPDLLGQAQPGAVFTLNGPAAVPIPLIDRSTKELTAIRVEATRSLGGAAETLPEPAAAVFPPADATLAQTASHLLAALRGAPGCAAGLGYGAGWGAQLPAAVPIIPRGHLLDGAGREAPGCRLRAVTFLTPLPADEALAFYWTRARQAGFDPRYERSDPRARILGGAAGRGFLALVEGRDEGTAVTLVTAGL</sequence>
<comment type="caution">
    <text evidence="2">The sequence shown here is derived from an EMBL/GenBank/DDBJ whole genome shotgun (WGS) entry which is preliminary data.</text>
</comment>
<feature type="signal peptide" evidence="1">
    <location>
        <begin position="1"/>
        <end position="22"/>
    </location>
</feature>
<dbReference type="EMBL" id="JACLAX010000019">
    <property type="protein sequence ID" value="MBC2670409.1"/>
    <property type="molecule type" value="Genomic_DNA"/>
</dbReference>
<dbReference type="Proteomes" id="UP000551327">
    <property type="component" value="Unassembled WGS sequence"/>
</dbReference>
<evidence type="ECO:0000256" key="1">
    <source>
        <dbReference type="SAM" id="SignalP"/>
    </source>
</evidence>
<evidence type="ECO:0000313" key="3">
    <source>
        <dbReference type="Proteomes" id="UP000551327"/>
    </source>
</evidence>
<feature type="chain" id="PRO_5030779961" evidence="1">
    <location>
        <begin position="23"/>
        <end position="241"/>
    </location>
</feature>
<protein>
    <submittedName>
        <fullName evidence="2">Uncharacterized protein</fullName>
    </submittedName>
</protein>
<keyword evidence="3" id="KW-1185">Reference proteome</keyword>
<accession>A0A7X1KR47</accession>
<dbReference type="AlphaFoldDB" id="A0A7X1KR47"/>
<dbReference type="PROSITE" id="PS51257">
    <property type="entry name" value="PROKAR_LIPOPROTEIN"/>
    <property type="match status" value="1"/>
</dbReference>
<organism evidence="2 3">
    <name type="scientific">Novosphingobium piscinae</name>
    <dbReference type="NCBI Taxonomy" id="1507448"/>
    <lineage>
        <taxon>Bacteria</taxon>
        <taxon>Pseudomonadati</taxon>
        <taxon>Pseudomonadota</taxon>
        <taxon>Alphaproteobacteria</taxon>
        <taxon>Sphingomonadales</taxon>
        <taxon>Sphingomonadaceae</taxon>
        <taxon>Novosphingobium</taxon>
    </lineage>
</organism>
<keyword evidence="1" id="KW-0732">Signal</keyword>
<name>A0A7X1KR47_9SPHN</name>